<dbReference type="GO" id="GO:0003724">
    <property type="term" value="F:RNA helicase activity"/>
    <property type="evidence" value="ECO:0007669"/>
    <property type="project" value="UniProtKB-EC"/>
</dbReference>
<dbReference type="AlphaFoldDB" id="A0A2A2KKV8"/>
<dbReference type="CDD" id="cd18787">
    <property type="entry name" value="SF2_C_DEAD"/>
    <property type="match status" value="1"/>
</dbReference>
<sequence length="691" mass="78212">MVANRHTLCQEDRMKFDRKCSCFSSNSMNQARWIGKGNNAPPPRDGGGYRDRDGRRDDFGPPPARGGGYSDPGYWVLNPPHYDGHNEREHFNGPPCDNGFGFGGRNRSDSGYDDYDRDYNRDTNGLRGGNRSSDFGGRRGERNDYFAMPNVFSFNNRNNGEFISSRSDRGRYENDNRYERAVFSEGPLFGENSRFSNFGEGFEKNRAPRDWVPDTENAENLQKEDEEFLRDLGDALQDTPVEIEGGADLSPFETWEDSGLDPRLIENCRKSGYRKPRPIQAALIPHILHGDNAIGVTETGSGKTASFVLPILNQILAMGKDRIDEERRKLRPFAIIVTPVRELAKQIYHHFIKMAVGTGIAIALSYGEMNKEQSIAKMSEGCHVLVGTSGRLMDFVTNATIGLKNLKYFVFDGMDRMLQNARGRFDNEHLMAIVHDYSFPKATERQTLLFSATFDKEMEGIATEMMGDPSGRGLLPYVKAKHTVNTRANRRVHQEFIQTDGLHVKNEELLRILRESKDNFGKVPRTLIFVSQKKRSDILAQTITMDRAGFKAASINGDRPQDEREKALSQFEKGDVDILVATDVCSRGLDIHRLEHVINYELPSSDDLDQIRDIYIHRIGRTGRLKNGRSTTFISEHEPNDVKFTPTLVELVEGAGQEAPEWLREVASSTNREESSTSEWSICSSDDDEDW</sequence>
<keyword evidence="12" id="KW-1185">Reference proteome</keyword>
<gene>
    <name evidence="11" type="ORF">WR25_26814</name>
</gene>
<dbReference type="OrthoDB" id="196131at2759"/>
<keyword evidence="5" id="KW-0067">ATP-binding</keyword>
<accession>A0A2A2KKV8</accession>
<protein>
    <recommendedName>
        <fullName evidence="1">RNA helicase</fullName>
        <ecNumber evidence="1">3.6.4.13</ecNumber>
    </recommendedName>
</protein>
<feature type="short sequence motif" description="Q motif" evidence="6">
    <location>
        <begin position="253"/>
        <end position="281"/>
    </location>
</feature>
<evidence type="ECO:0000259" key="9">
    <source>
        <dbReference type="PROSITE" id="PS51194"/>
    </source>
</evidence>
<dbReference type="GO" id="GO:0003676">
    <property type="term" value="F:nucleic acid binding"/>
    <property type="evidence" value="ECO:0007669"/>
    <property type="project" value="InterPro"/>
</dbReference>
<keyword evidence="3" id="KW-0378">Hydrolase</keyword>
<evidence type="ECO:0000256" key="1">
    <source>
        <dbReference type="ARBA" id="ARBA00012552"/>
    </source>
</evidence>
<dbReference type="Proteomes" id="UP000218231">
    <property type="component" value="Unassembled WGS sequence"/>
</dbReference>
<dbReference type="InterPro" id="IPR014001">
    <property type="entry name" value="Helicase_ATP-bd"/>
</dbReference>
<dbReference type="SMART" id="SM00487">
    <property type="entry name" value="DEXDc"/>
    <property type="match status" value="1"/>
</dbReference>
<keyword evidence="2" id="KW-0547">Nucleotide-binding</keyword>
<feature type="domain" description="DEAD-box RNA helicase Q" evidence="10">
    <location>
        <begin position="253"/>
        <end position="281"/>
    </location>
</feature>
<feature type="compositionally biased region" description="Basic and acidic residues" evidence="7">
    <location>
        <begin position="47"/>
        <end position="59"/>
    </location>
</feature>
<organism evidence="11 12">
    <name type="scientific">Diploscapter pachys</name>
    <dbReference type="NCBI Taxonomy" id="2018661"/>
    <lineage>
        <taxon>Eukaryota</taxon>
        <taxon>Metazoa</taxon>
        <taxon>Ecdysozoa</taxon>
        <taxon>Nematoda</taxon>
        <taxon>Chromadorea</taxon>
        <taxon>Rhabditida</taxon>
        <taxon>Rhabditina</taxon>
        <taxon>Rhabditomorpha</taxon>
        <taxon>Rhabditoidea</taxon>
        <taxon>Rhabditidae</taxon>
        <taxon>Diploscapter</taxon>
    </lineage>
</organism>
<dbReference type="InterPro" id="IPR014014">
    <property type="entry name" value="RNA_helicase_DEAD_Q_motif"/>
</dbReference>
<name>A0A2A2KKV8_9BILA</name>
<dbReference type="InterPro" id="IPR027417">
    <property type="entry name" value="P-loop_NTPase"/>
</dbReference>
<dbReference type="Gene3D" id="3.40.50.300">
    <property type="entry name" value="P-loop containing nucleotide triphosphate hydrolases"/>
    <property type="match status" value="2"/>
</dbReference>
<evidence type="ECO:0000313" key="12">
    <source>
        <dbReference type="Proteomes" id="UP000218231"/>
    </source>
</evidence>
<proteinExistence type="predicted"/>
<feature type="domain" description="Helicase C-terminal" evidence="9">
    <location>
        <begin position="505"/>
        <end position="667"/>
    </location>
</feature>
<dbReference type="SUPFAM" id="SSF52540">
    <property type="entry name" value="P-loop containing nucleoside triphosphate hydrolases"/>
    <property type="match status" value="2"/>
</dbReference>
<dbReference type="InterPro" id="IPR001650">
    <property type="entry name" value="Helicase_C-like"/>
</dbReference>
<dbReference type="PROSITE" id="PS51192">
    <property type="entry name" value="HELICASE_ATP_BIND_1"/>
    <property type="match status" value="1"/>
</dbReference>
<feature type="region of interest" description="Disordered" evidence="7">
    <location>
        <begin position="32"/>
        <end position="72"/>
    </location>
</feature>
<feature type="region of interest" description="Disordered" evidence="7">
    <location>
        <begin position="111"/>
        <end position="140"/>
    </location>
</feature>
<feature type="domain" description="Helicase ATP-binding" evidence="8">
    <location>
        <begin position="284"/>
        <end position="472"/>
    </location>
</feature>
<dbReference type="SMART" id="SM00490">
    <property type="entry name" value="HELICc"/>
    <property type="match status" value="1"/>
</dbReference>
<dbReference type="PROSITE" id="PS51194">
    <property type="entry name" value="HELICASE_CTER"/>
    <property type="match status" value="1"/>
</dbReference>
<evidence type="ECO:0000256" key="4">
    <source>
        <dbReference type="ARBA" id="ARBA00022806"/>
    </source>
</evidence>
<comment type="caution">
    <text evidence="11">The sequence shown here is derived from an EMBL/GenBank/DDBJ whole genome shotgun (WGS) entry which is preliminary data.</text>
</comment>
<dbReference type="InterPro" id="IPR011545">
    <property type="entry name" value="DEAD/DEAH_box_helicase_dom"/>
</dbReference>
<keyword evidence="4" id="KW-0347">Helicase</keyword>
<evidence type="ECO:0000313" key="11">
    <source>
        <dbReference type="EMBL" id="PAV74537.1"/>
    </source>
</evidence>
<evidence type="ECO:0000256" key="6">
    <source>
        <dbReference type="PROSITE-ProRule" id="PRU00552"/>
    </source>
</evidence>
<feature type="region of interest" description="Disordered" evidence="7">
    <location>
        <begin position="665"/>
        <end position="691"/>
    </location>
</feature>
<evidence type="ECO:0000256" key="3">
    <source>
        <dbReference type="ARBA" id="ARBA00022801"/>
    </source>
</evidence>
<dbReference type="PANTHER" id="PTHR47958">
    <property type="entry name" value="ATP-DEPENDENT RNA HELICASE DBP3"/>
    <property type="match status" value="1"/>
</dbReference>
<dbReference type="GO" id="GO:0016787">
    <property type="term" value="F:hydrolase activity"/>
    <property type="evidence" value="ECO:0007669"/>
    <property type="project" value="UniProtKB-KW"/>
</dbReference>
<evidence type="ECO:0000256" key="2">
    <source>
        <dbReference type="ARBA" id="ARBA00022741"/>
    </source>
</evidence>
<evidence type="ECO:0000259" key="10">
    <source>
        <dbReference type="PROSITE" id="PS51195"/>
    </source>
</evidence>
<dbReference type="Pfam" id="PF00270">
    <property type="entry name" value="DEAD"/>
    <property type="match status" value="1"/>
</dbReference>
<dbReference type="EMBL" id="LIAE01008319">
    <property type="protein sequence ID" value="PAV74537.1"/>
    <property type="molecule type" value="Genomic_DNA"/>
</dbReference>
<dbReference type="PROSITE" id="PS51195">
    <property type="entry name" value="Q_MOTIF"/>
    <property type="match status" value="1"/>
</dbReference>
<evidence type="ECO:0000256" key="5">
    <source>
        <dbReference type="ARBA" id="ARBA00022840"/>
    </source>
</evidence>
<evidence type="ECO:0000259" key="8">
    <source>
        <dbReference type="PROSITE" id="PS51192"/>
    </source>
</evidence>
<dbReference type="EC" id="3.6.4.13" evidence="1"/>
<reference evidence="11 12" key="1">
    <citation type="journal article" date="2017" name="Curr. Biol.">
        <title>Genome architecture and evolution of a unichromosomal asexual nematode.</title>
        <authorList>
            <person name="Fradin H."/>
            <person name="Zegar C."/>
            <person name="Gutwein M."/>
            <person name="Lucas J."/>
            <person name="Kovtun M."/>
            <person name="Corcoran D."/>
            <person name="Baugh L.R."/>
            <person name="Kiontke K."/>
            <person name="Gunsalus K."/>
            <person name="Fitch D.H."/>
            <person name="Piano F."/>
        </authorList>
    </citation>
    <scope>NUCLEOTIDE SEQUENCE [LARGE SCALE GENOMIC DNA]</scope>
    <source>
        <strain evidence="11">PF1309</strain>
    </source>
</reference>
<evidence type="ECO:0000256" key="7">
    <source>
        <dbReference type="SAM" id="MobiDB-lite"/>
    </source>
</evidence>
<dbReference type="STRING" id="2018661.A0A2A2KKV8"/>
<dbReference type="Pfam" id="PF00271">
    <property type="entry name" value="Helicase_C"/>
    <property type="match status" value="1"/>
</dbReference>
<dbReference type="GO" id="GO:0005524">
    <property type="term" value="F:ATP binding"/>
    <property type="evidence" value="ECO:0007669"/>
    <property type="project" value="UniProtKB-KW"/>
</dbReference>